<dbReference type="InterPro" id="IPR031778">
    <property type="entry name" value="Sortilin_N"/>
</dbReference>
<dbReference type="PANTHER" id="PTHR43739">
    <property type="entry name" value="XYLOGLUCANASE (EUROFUNG)"/>
    <property type="match status" value="1"/>
</dbReference>
<sequence>MHRRTCRAAFALAGLGLLVLGQAQAQLLVETDKGAEEELAIEERREWFIRSRGLDEAPNANALRRQSVEQLQHTLRLRPPALLADEPRWQPMGPETMTMLGWPMGRVAGRVSALGVHPVDENTLYLGTAAGGVWKTLDGGSSWQSIFDQVGTLTIGAVVVDPTDPNRIWVGTGEHYSSCSGYFGQGLYFSSNGGLHFSARNGDGAHALGSSFINAVAVSPGDNRIVLAGGDGQCNETGTLSGAAIYRSTDEGAQWSKVADVPGKVRDLLFDPRNGQIVLAAVQRSGLHKSVDGGQTWTRLTQGLPAEADSSTVRLAISRSHPSTFYALVHKTNSNLVGLYRSNDSGETWLLANPDTCEGQCSYNLTLDIHPTNPDIVLIGTIRPALSTNGGTSFAILTQDWGNAQEVHQDTHVVRFSRTDGNRFWVGSDGGLWRSDNGGGSFLNRNGNLNITQYYDIAVDPTNGERMFGGAQDNSSSSRTASQVWDVTVVTGDGFQNAIDPADTSRVFQTSYPWGGPSIYRSSSSGGVGSFTRLANIGIQSDPFPWMTPLAIVPRTLFIAANGVYRADATQTSSSQFRWSKISGNLSGSTSTRQAIRVMTPARNDQVSPLPMYVGTETGRIWMSPDVLAAAPEWVEVTNNYPGGQVSDIAVDPIDAQRVFATRGGFGLNRLYRSVDGGANWQAVGAGLPNVPANAVAIDPTNLQHILVGTDIGVYDSIDGGTSFAPFMLGMPLGMVVQDLEISGPPYFVYAGTYSQGAWRAPLVVPAVGVTADAYAGSEDAVLTVSAEQGVLANDDGSGLQALLEAPPLHGSISLHSNGSFVYTPGTHFCGADHFRYRGIGPAGFGVGQVSLAIACVSDPPVANTDLMWAHPGLVTNTLANGENSLLANDTDLDLGDNLRLDTTPVIPPSRGILTLESDGKFTYRFTQSGDDSFRYRVCDSSNLCAEADVSVRMNHAPTNACLIPPQWLTEQDTVTINLAPFFRDVDEGQPLRYADSGLPAGLRLGASDGKITGTVGTGAATTSPYDIRFWAIDPSGAFATQVVRFTVLARSDLLFRNGFDAVTAPVCSPIP</sequence>
<dbReference type="Pfam" id="PF15902">
    <property type="entry name" value="Sortilin-Vps10"/>
    <property type="match status" value="1"/>
</dbReference>
<dbReference type="InterPro" id="IPR013783">
    <property type="entry name" value="Ig-like_fold"/>
</dbReference>
<dbReference type="Gene3D" id="2.60.40.10">
    <property type="entry name" value="Immunoglobulins"/>
    <property type="match status" value="1"/>
</dbReference>
<dbReference type="SUPFAM" id="SSF49313">
    <property type="entry name" value="Cadherin-like"/>
    <property type="match status" value="1"/>
</dbReference>
<dbReference type="CDD" id="cd15482">
    <property type="entry name" value="Sialidase_non-viral"/>
    <property type="match status" value="1"/>
</dbReference>
<proteinExistence type="predicted"/>
<organism evidence="4 5">
    <name type="scientific">Tahibacter amnicola</name>
    <dbReference type="NCBI Taxonomy" id="2976241"/>
    <lineage>
        <taxon>Bacteria</taxon>
        <taxon>Pseudomonadati</taxon>
        <taxon>Pseudomonadota</taxon>
        <taxon>Gammaproteobacteria</taxon>
        <taxon>Lysobacterales</taxon>
        <taxon>Rhodanobacteraceae</taxon>
        <taxon>Tahibacter</taxon>
    </lineage>
</organism>
<evidence type="ECO:0000256" key="1">
    <source>
        <dbReference type="ARBA" id="ARBA00022737"/>
    </source>
</evidence>
<dbReference type="InterPro" id="IPR015943">
    <property type="entry name" value="WD40/YVTN_repeat-like_dom_sf"/>
</dbReference>
<evidence type="ECO:0000259" key="3">
    <source>
        <dbReference type="Pfam" id="PF15902"/>
    </source>
</evidence>
<evidence type="ECO:0000256" key="2">
    <source>
        <dbReference type="SAM" id="SignalP"/>
    </source>
</evidence>
<dbReference type="InterPro" id="IPR052025">
    <property type="entry name" value="Xyloglucanase_GH74"/>
</dbReference>
<feature type="chain" id="PRO_5045189583" evidence="2">
    <location>
        <begin position="26"/>
        <end position="1072"/>
    </location>
</feature>
<dbReference type="EMBL" id="CP104694">
    <property type="protein sequence ID" value="UXI69391.1"/>
    <property type="molecule type" value="Genomic_DNA"/>
</dbReference>
<dbReference type="PANTHER" id="PTHR43739:SF5">
    <property type="entry name" value="EXO-ALPHA-SIALIDASE"/>
    <property type="match status" value="1"/>
</dbReference>
<dbReference type="InterPro" id="IPR015919">
    <property type="entry name" value="Cadherin-like_sf"/>
</dbReference>
<dbReference type="Pfam" id="PF17963">
    <property type="entry name" value="Big_9"/>
    <property type="match status" value="2"/>
</dbReference>
<dbReference type="Proteomes" id="UP001064632">
    <property type="component" value="Chromosome"/>
</dbReference>
<feature type="domain" description="Sortilin N-terminal" evidence="3">
    <location>
        <begin position="244"/>
        <end position="416"/>
    </location>
</feature>
<dbReference type="Pfam" id="PF05345">
    <property type="entry name" value="He_PIG"/>
    <property type="match status" value="1"/>
</dbReference>
<dbReference type="SUPFAM" id="SSF110296">
    <property type="entry name" value="Oligoxyloglucan reducing end-specific cellobiohydrolase"/>
    <property type="match status" value="3"/>
</dbReference>
<gene>
    <name evidence="4" type="ORF">N4264_07005</name>
</gene>
<evidence type="ECO:0000313" key="4">
    <source>
        <dbReference type="EMBL" id="UXI69391.1"/>
    </source>
</evidence>
<dbReference type="Gene3D" id="2.130.10.10">
    <property type="entry name" value="YVTN repeat-like/Quinoprotein amine dehydrogenase"/>
    <property type="match status" value="4"/>
</dbReference>
<feature type="signal peptide" evidence="2">
    <location>
        <begin position="1"/>
        <end position="25"/>
    </location>
</feature>
<reference evidence="4" key="1">
    <citation type="submission" date="2022-09" db="EMBL/GenBank/DDBJ databases">
        <title>Tahibacter sp. nov., isolated from a fresh water.</title>
        <authorList>
            <person name="Baek J.H."/>
            <person name="Lee J.K."/>
            <person name="Kim J.M."/>
            <person name="Jeon C.O."/>
        </authorList>
    </citation>
    <scope>NUCLEOTIDE SEQUENCE</scope>
    <source>
        <strain evidence="4">W38</strain>
    </source>
</reference>
<name>A0ABY6BIH7_9GAMM</name>
<dbReference type="RefSeq" id="WP_261696346.1">
    <property type="nucleotide sequence ID" value="NZ_CP104694.1"/>
</dbReference>
<keyword evidence="5" id="KW-1185">Reference proteome</keyword>
<keyword evidence="1" id="KW-0677">Repeat</keyword>
<protein>
    <submittedName>
        <fullName evidence="4">Ig-like domain-containing protein</fullName>
    </submittedName>
</protein>
<evidence type="ECO:0000313" key="5">
    <source>
        <dbReference type="Proteomes" id="UP001064632"/>
    </source>
</evidence>
<accession>A0ABY6BIH7</accession>
<keyword evidence="2" id="KW-0732">Signal</keyword>